<protein>
    <submittedName>
        <fullName evidence="1">Uncharacterized protein</fullName>
    </submittedName>
</protein>
<dbReference type="EMBL" id="GGEC01029785">
    <property type="protein sequence ID" value="MBX10269.1"/>
    <property type="molecule type" value="Transcribed_RNA"/>
</dbReference>
<accession>A0A2P2KX18</accession>
<proteinExistence type="predicted"/>
<name>A0A2P2KX18_RHIMU</name>
<organism evidence="1">
    <name type="scientific">Rhizophora mucronata</name>
    <name type="common">Asiatic mangrove</name>
    <dbReference type="NCBI Taxonomy" id="61149"/>
    <lineage>
        <taxon>Eukaryota</taxon>
        <taxon>Viridiplantae</taxon>
        <taxon>Streptophyta</taxon>
        <taxon>Embryophyta</taxon>
        <taxon>Tracheophyta</taxon>
        <taxon>Spermatophyta</taxon>
        <taxon>Magnoliopsida</taxon>
        <taxon>eudicotyledons</taxon>
        <taxon>Gunneridae</taxon>
        <taxon>Pentapetalae</taxon>
        <taxon>rosids</taxon>
        <taxon>fabids</taxon>
        <taxon>Malpighiales</taxon>
        <taxon>Rhizophoraceae</taxon>
        <taxon>Rhizophora</taxon>
    </lineage>
</organism>
<reference evidence="1" key="1">
    <citation type="submission" date="2018-02" db="EMBL/GenBank/DDBJ databases">
        <title>Rhizophora mucronata_Transcriptome.</title>
        <authorList>
            <person name="Meera S.P."/>
            <person name="Sreeshan A."/>
            <person name="Augustine A."/>
        </authorList>
    </citation>
    <scope>NUCLEOTIDE SEQUENCE</scope>
    <source>
        <tissue evidence="1">Leaf</tissue>
    </source>
</reference>
<evidence type="ECO:0000313" key="1">
    <source>
        <dbReference type="EMBL" id="MBX10269.1"/>
    </source>
</evidence>
<sequence>MLLGALPRFGVLLTVLLNHPPPLLD</sequence>
<dbReference type="AlphaFoldDB" id="A0A2P2KX18"/>